<dbReference type="InterPro" id="IPR008271">
    <property type="entry name" value="Ser/Thr_kinase_AS"/>
</dbReference>
<dbReference type="EMBL" id="CAXLJM020000009">
    <property type="protein sequence ID" value="CAL8075993.1"/>
    <property type="molecule type" value="Genomic_DNA"/>
</dbReference>
<dbReference type="PROSITE" id="PS50088">
    <property type="entry name" value="ANK_REPEAT"/>
    <property type="match status" value="1"/>
</dbReference>
<proteinExistence type="predicted"/>
<name>A0ABP1PSQ9_9HEXA</name>
<feature type="repeat" description="ANK" evidence="1">
    <location>
        <begin position="590"/>
        <end position="622"/>
    </location>
</feature>
<dbReference type="SUPFAM" id="SSF48403">
    <property type="entry name" value="Ankyrin repeat"/>
    <property type="match status" value="1"/>
</dbReference>
<dbReference type="SMART" id="SM00248">
    <property type="entry name" value="ANK"/>
    <property type="match status" value="5"/>
</dbReference>
<dbReference type="InterPro" id="IPR000719">
    <property type="entry name" value="Prot_kinase_dom"/>
</dbReference>
<dbReference type="SUPFAM" id="SSF56112">
    <property type="entry name" value="Protein kinase-like (PK-like)"/>
    <property type="match status" value="1"/>
</dbReference>
<reference evidence="3 4" key="1">
    <citation type="submission" date="2024-08" db="EMBL/GenBank/DDBJ databases">
        <authorList>
            <person name="Cucini C."/>
            <person name="Frati F."/>
        </authorList>
    </citation>
    <scope>NUCLEOTIDE SEQUENCE [LARGE SCALE GENOMIC DNA]</scope>
</reference>
<evidence type="ECO:0000256" key="1">
    <source>
        <dbReference type="PROSITE-ProRule" id="PRU00023"/>
    </source>
</evidence>
<comment type="caution">
    <text evidence="3">The sequence shown here is derived from an EMBL/GenBank/DDBJ whole genome shotgun (WGS) entry which is preliminary data.</text>
</comment>
<dbReference type="Gene3D" id="3.30.200.20">
    <property type="entry name" value="Phosphorylase Kinase, domain 1"/>
    <property type="match status" value="1"/>
</dbReference>
<evidence type="ECO:0000313" key="4">
    <source>
        <dbReference type="Proteomes" id="UP001642540"/>
    </source>
</evidence>
<dbReference type="InterPro" id="IPR011009">
    <property type="entry name" value="Kinase-like_dom_sf"/>
</dbReference>
<dbReference type="PROSITE" id="PS00108">
    <property type="entry name" value="PROTEIN_KINASE_ST"/>
    <property type="match status" value="1"/>
</dbReference>
<dbReference type="Pfam" id="PF12796">
    <property type="entry name" value="Ank_2"/>
    <property type="match status" value="1"/>
</dbReference>
<dbReference type="Gene3D" id="1.25.40.20">
    <property type="entry name" value="Ankyrin repeat-containing domain"/>
    <property type="match status" value="1"/>
</dbReference>
<evidence type="ECO:0000313" key="3">
    <source>
        <dbReference type="EMBL" id="CAL8075993.1"/>
    </source>
</evidence>
<keyword evidence="4" id="KW-1185">Reference proteome</keyword>
<sequence length="709" mass="80323">MHYSAPTSLNGPQRKLGGLDDSGSIAYDETRQLGRGSNGTIVFKGLFGNRPAAVKRIHSEIVTQKTIIKETEHLICCDQHENVIRYFSTKVVQQHVLIALELCDMSLKDWVTNKEINISPVEILRQTTVGLQWLHENRIVHRDIKPENILLITEIKKVKISDFGLSRRIMEERSSVSSVAAGTQGWIAPEILRDIQNAELNDQSKLKFTFASDIFSLGCLYYYVLTNGSHAFGDPISRNTNIISGKSSLISENILSVCVHNIIFIEMMISMNPLTRPSCEVLLACPLFWQPDRRVKFLEDLLLQGKELMEAVLASFKKNNQPCSYDHTSELAVLSKLKLHVTKRKIIGCAVPFAYLEYQRMDEIQTYYSRSVDANKPRNSKLKAPFLNAVDSSIPFQYVYRSQEKVESMLRMILKKENFVTVKRVVEDIWKLGYITDYTKFLPDLTVMSRNEAVQIEYLRKYILLLEKSAESTVEEKRGSTFLHIGARKNSNPSFFNELLKYLVSINKTGAFGASDSLGNTVLHYAVQNFEVMEESLEMVARNLEGVDLYKMINRNGESILISAIKGQRSESFLKKLIELGSNCKILSSDKSTVLHYSAAYLNLSALKLFISLGVDVNAQNDIGSTVLHKVFSFNSYIDIVDMNPFMQTDRQSELVKELVNHGANVNLKNSSGKLPIEYAREMVGFEDAIFGTRIIERLEPNVEQTSLN</sequence>
<evidence type="ECO:0000259" key="2">
    <source>
        <dbReference type="PROSITE" id="PS50011"/>
    </source>
</evidence>
<gene>
    <name evidence="3" type="ORF">ODALV1_LOCUS3334</name>
</gene>
<dbReference type="PANTHER" id="PTHR13954:SF6">
    <property type="entry name" value="NON-SPECIFIC SERINE_THREONINE PROTEIN KINASE"/>
    <property type="match status" value="1"/>
</dbReference>
<dbReference type="Proteomes" id="UP001642540">
    <property type="component" value="Unassembled WGS sequence"/>
</dbReference>
<dbReference type="SMART" id="SM00220">
    <property type="entry name" value="S_TKc"/>
    <property type="match status" value="1"/>
</dbReference>
<dbReference type="PROSITE" id="PS50011">
    <property type="entry name" value="PROTEIN_KINASE_DOM"/>
    <property type="match status" value="1"/>
</dbReference>
<dbReference type="InterPro" id="IPR045133">
    <property type="entry name" value="IRE1/2-like"/>
</dbReference>
<dbReference type="InterPro" id="IPR002110">
    <property type="entry name" value="Ankyrin_rpt"/>
</dbReference>
<feature type="domain" description="Protein kinase" evidence="2">
    <location>
        <begin position="27"/>
        <end position="288"/>
    </location>
</feature>
<keyword evidence="1" id="KW-0040">ANK repeat</keyword>
<dbReference type="InterPro" id="IPR036770">
    <property type="entry name" value="Ankyrin_rpt-contain_sf"/>
</dbReference>
<organism evidence="3 4">
    <name type="scientific">Orchesella dallaii</name>
    <dbReference type="NCBI Taxonomy" id="48710"/>
    <lineage>
        <taxon>Eukaryota</taxon>
        <taxon>Metazoa</taxon>
        <taxon>Ecdysozoa</taxon>
        <taxon>Arthropoda</taxon>
        <taxon>Hexapoda</taxon>
        <taxon>Collembola</taxon>
        <taxon>Entomobryomorpha</taxon>
        <taxon>Entomobryoidea</taxon>
        <taxon>Orchesellidae</taxon>
        <taxon>Orchesellinae</taxon>
        <taxon>Orchesella</taxon>
    </lineage>
</organism>
<accession>A0ABP1PSQ9</accession>
<protein>
    <recommendedName>
        <fullName evidence="2">Protein kinase domain-containing protein</fullName>
    </recommendedName>
</protein>
<dbReference type="PANTHER" id="PTHR13954">
    <property type="entry name" value="IRE1-RELATED"/>
    <property type="match status" value="1"/>
</dbReference>
<dbReference type="Pfam" id="PF00069">
    <property type="entry name" value="Pkinase"/>
    <property type="match status" value="1"/>
</dbReference>
<dbReference type="Gene3D" id="1.10.510.10">
    <property type="entry name" value="Transferase(Phosphotransferase) domain 1"/>
    <property type="match status" value="1"/>
</dbReference>